<accession>A0A1G2U2Q1</accession>
<dbReference type="SMART" id="SM00226">
    <property type="entry name" value="LMWPc"/>
    <property type="match status" value="1"/>
</dbReference>
<feature type="domain" description="Phosphotyrosine protein phosphatase I" evidence="1">
    <location>
        <begin position="1"/>
        <end position="125"/>
    </location>
</feature>
<reference evidence="2 3" key="1">
    <citation type="journal article" date="2016" name="Nat. Commun.">
        <title>Thousands of microbial genomes shed light on interconnected biogeochemical processes in an aquifer system.</title>
        <authorList>
            <person name="Anantharaman K."/>
            <person name="Brown C.T."/>
            <person name="Hug L.A."/>
            <person name="Sharon I."/>
            <person name="Castelle C.J."/>
            <person name="Probst A.J."/>
            <person name="Thomas B.C."/>
            <person name="Singh A."/>
            <person name="Wilkins M.J."/>
            <person name="Karaoz U."/>
            <person name="Brodie E.L."/>
            <person name="Williams K.H."/>
            <person name="Hubbard S.S."/>
            <person name="Banfield J.F."/>
        </authorList>
    </citation>
    <scope>NUCLEOTIDE SEQUENCE [LARGE SCALE GENOMIC DNA]</scope>
</reference>
<dbReference type="AlphaFoldDB" id="A0A1G2U2Q1"/>
<dbReference type="InterPro" id="IPR023485">
    <property type="entry name" value="Ptyr_pPase"/>
</dbReference>
<dbReference type="EMBL" id="MHWE01000013">
    <property type="protein sequence ID" value="OHB03807.1"/>
    <property type="molecule type" value="Genomic_DNA"/>
</dbReference>
<dbReference type="Pfam" id="PF01451">
    <property type="entry name" value="LMWPc"/>
    <property type="match status" value="1"/>
</dbReference>
<evidence type="ECO:0000313" key="2">
    <source>
        <dbReference type="EMBL" id="OHB03807.1"/>
    </source>
</evidence>
<organism evidence="2 3">
    <name type="scientific">Candidatus Zambryskibacteria bacterium RIFCSPLOWO2_01_FULL_45_21</name>
    <dbReference type="NCBI Taxonomy" id="1802761"/>
    <lineage>
        <taxon>Bacteria</taxon>
        <taxon>Candidatus Zambryskiibacteriota</taxon>
    </lineage>
</organism>
<comment type="caution">
    <text evidence="2">The sequence shown here is derived from an EMBL/GenBank/DDBJ whole genome shotgun (WGS) entry which is preliminary data.</text>
</comment>
<sequence>MMQALLQKRLGDEFQVESAGIRQGCAGQTANEHSILCMQERGIDLTKHQSRWVGDLNLTQYSHIICVGDNEARQVSEHLPQNSRTIVLIANGDHGGVPNPFEKGLPAYRGCLALLDEVMPEIAQLVR</sequence>
<evidence type="ECO:0000313" key="3">
    <source>
        <dbReference type="Proteomes" id="UP000176800"/>
    </source>
</evidence>
<evidence type="ECO:0000259" key="1">
    <source>
        <dbReference type="SMART" id="SM00226"/>
    </source>
</evidence>
<name>A0A1G2U2Q1_9BACT</name>
<dbReference type="Proteomes" id="UP000176800">
    <property type="component" value="Unassembled WGS sequence"/>
</dbReference>
<proteinExistence type="predicted"/>
<dbReference type="Gene3D" id="3.40.50.2300">
    <property type="match status" value="1"/>
</dbReference>
<dbReference type="SUPFAM" id="SSF52788">
    <property type="entry name" value="Phosphotyrosine protein phosphatases I"/>
    <property type="match status" value="1"/>
</dbReference>
<gene>
    <name evidence="2" type="ORF">A3B14_03900</name>
</gene>
<protein>
    <recommendedName>
        <fullName evidence="1">Phosphotyrosine protein phosphatase I domain-containing protein</fullName>
    </recommendedName>
</protein>
<dbReference type="InterPro" id="IPR036196">
    <property type="entry name" value="Ptyr_pPase_sf"/>
</dbReference>